<name>D6Z4F1_DESAT</name>
<dbReference type="Pfam" id="PF02563">
    <property type="entry name" value="Poly_export"/>
    <property type="match status" value="1"/>
</dbReference>
<dbReference type="Gene3D" id="3.30.1950.10">
    <property type="entry name" value="wza like domain"/>
    <property type="match status" value="1"/>
</dbReference>
<accession>D6Z4F1</accession>
<dbReference type="STRING" id="589865.DaAHT2_1734"/>
<proteinExistence type="predicted"/>
<dbReference type="PANTHER" id="PTHR33619">
    <property type="entry name" value="POLYSACCHARIDE EXPORT PROTEIN GFCE-RELATED"/>
    <property type="match status" value="1"/>
</dbReference>
<dbReference type="HOGENOM" id="CLU_038343_3_2_7"/>
<dbReference type="GO" id="GO:0015159">
    <property type="term" value="F:polysaccharide transmembrane transporter activity"/>
    <property type="evidence" value="ECO:0007669"/>
    <property type="project" value="InterPro"/>
</dbReference>
<dbReference type="InParanoid" id="D6Z4F1"/>
<evidence type="ECO:0000313" key="4">
    <source>
        <dbReference type="EMBL" id="ADH86426.1"/>
    </source>
</evidence>
<reference evidence="5" key="1">
    <citation type="submission" date="2010-02" db="EMBL/GenBank/DDBJ databases">
        <title>Complete sequence of Desulfurivibrio alkaliphilus AHT2.</title>
        <authorList>
            <consortium name="US DOE Joint Genome Institute"/>
            <person name="Pitluck S."/>
            <person name="Chertkov O."/>
            <person name="Detter J.C."/>
            <person name="Han C."/>
            <person name="Tapia R."/>
            <person name="Larimer F."/>
            <person name="Land M."/>
            <person name="Hauser L."/>
            <person name="Kyrpides N."/>
            <person name="Mikhailova N."/>
            <person name="Sorokin D.Y."/>
            <person name="Muyzer G."/>
            <person name="Woyke T."/>
        </authorList>
    </citation>
    <scope>NUCLEOTIDE SEQUENCE [LARGE SCALE GENOMIC DNA]</scope>
    <source>
        <strain evidence="5">DSM 19089 / UNIQEM U267 / AHT2</strain>
    </source>
</reference>
<keyword evidence="5" id="KW-1185">Reference proteome</keyword>
<dbReference type="InterPro" id="IPR019554">
    <property type="entry name" value="Soluble_ligand-bd"/>
</dbReference>
<dbReference type="eggNOG" id="COG1596">
    <property type="taxonomic scope" value="Bacteria"/>
</dbReference>
<evidence type="ECO:0000313" key="5">
    <source>
        <dbReference type="Proteomes" id="UP000001508"/>
    </source>
</evidence>
<dbReference type="InterPro" id="IPR049712">
    <property type="entry name" value="Poly_export"/>
</dbReference>
<dbReference type="PANTHER" id="PTHR33619:SF3">
    <property type="entry name" value="POLYSACCHARIDE EXPORT PROTEIN GFCE-RELATED"/>
    <property type="match status" value="1"/>
</dbReference>
<evidence type="ECO:0000259" key="2">
    <source>
        <dbReference type="Pfam" id="PF02563"/>
    </source>
</evidence>
<gene>
    <name evidence="4" type="ordered locus">DaAHT2_1734</name>
</gene>
<keyword evidence="1" id="KW-0732">Signal</keyword>
<dbReference type="KEGG" id="dak:DaAHT2_1734"/>
<dbReference type="Pfam" id="PF10531">
    <property type="entry name" value="SLBB"/>
    <property type="match status" value="1"/>
</dbReference>
<dbReference type="Proteomes" id="UP000001508">
    <property type="component" value="Chromosome"/>
</dbReference>
<evidence type="ECO:0000256" key="1">
    <source>
        <dbReference type="ARBA" id="ARBA00022729"/>
    </source>
</evidence>
<dbReference type="RefSeq" id="WP_013163952.1">
    <property type="nucleotide sequence ID" value="NC_014216.1"/>
</dbReference>
<feature type="domain" description="Soluble ligand binding" evidence="3">
    <location>
        <begin position="121"/>
        <end position="174"/>
    </location>
</feature>
<sequence>MKVSYGVKILTLLVAFFLFPPTPFWAWAGNDPSAQATADNLPPEYLIGIGDVLEIQVWREPELTRTTRVRLDGRISLPLAGDIAAVGHSPQQLADQLKQHYRQKLTDPEVTVILAESKRRYYVIGQVRQPGEFPLDGNLTVLQALARSGGFLEWAKTSDITVIRPSEKGEQIIPFNYNAITSKRGRQAALPLAPGDTIVVP</sequence>
<organism evidence="4 5">
    <name type="scientific">Desulfurivibrio alkaliphilus (strain DSM 19089 / UNIQEM U267 / AHT2)</name>
    <dbReference type="NCBI Taxonomy" id="589865"/>
    <lineage>
        <taxon>Bacteria</taxon>
        <taxon>Pseudomonadati</taxon>
        <taxon>Thermodesulfobacteriota</taxon>
        <taxon>Desulfobulbia</taxon>
        <taxon>Desulfobulbales</taxon>
        <taxon>Desulfobulbaceae</taxon>
        <taxon>Desulfurivibrio</taxon>
    </lineage>
</organism>
<dbReference type="OrthoDB" id="193635at2"/>
<dbReference type="InterPro" id="IPR003715">
    <property type="entry name" value="Poly_export_N"/>
</dbReference>
<dbReference type="AlphaFoldDB" id="D6Z4F1"/>
<evidence type="ECO:0000259" key="3">
    <source>
        <dbReference type="Pfam" id="PF10531"/>
    </source>
</evidence>
<dbReference type="Gene3D" id="3.10.560.10">
    <property type="entry name" value="Outer membrane lipoprotein wza domain like"/>
    <property type="match status" value="1"/>
</dbReference>
<feature type="domain" description="Polysaccharide export protein N-terminal" evidence="2">
    <location>
        <begin position="42"/>
        <end position="114"/>
    </location>
</feature>
<protein>
    <submittedName>
        <fullName evidence="4">Polysaccharide export protein</fullName>
    </submittedName>
</protein>
<dbReference type="EMBL" id="CP001940">
    <property type="protein sequence ID" value="ADH86426.1"/>
    <property type="molecule type" value="Genomic_DNA"/>
</dbReference>